<dbReference type="SMART" id="SM00347">
    <property type="entry name" value="HTH_MARR"/>
    <property type="match status" value="1"/>
</dbReference>
<dbReference type="InterPro" id="IPR036388">
    <property type="entry name" value="WH-like_DNA-bd_sf"/>
</dbReference>
<feature type="domain" description="HTH marR-type" evidence="4">
    <location>
        <begin position="8"/>
        <end position="137"/>
    </location>
</feature>
<proteinExistence type="predicted"/>
<evidence type="ECO:0000256" key="1">
    <source>
        <dbReference type="ARBA" id="ARBA00023015"/>
    </source>
</evidence>
<comment type="caution">
    <text evidence="5">The sequence shown here is derived from an EMBL/GenBank/DDBJ whole genome shotgun (WGS) entry which is preliminary data.</text>
</comment>
<gene>
    <name evidence="5" type="ORF">K0T92_00110</name>
</gene>
<keyword evidence="6" id="KW-1185">Reference proteome</keyword>
<dbReference type="InterPro" id="IPR036390">
    <property type="entry name" value="WH_DNA-bd_sf"/>
</dbReference>
<evidence type="ECO:0000259" key="4">
    <source>
        <dbReference type="PROSITE" id="PS50995"/>
    </source>
</evidence>
<name>A0ABS7D1S4_9BACL</name>
<evidence type="ECO:0000313" key="6">
    <source>
        <dbReference type="Proteomes" id="UP000812277"/>
    </source>
</evidence>
<keyword evidence="1" id="KW-0805">Transcription regulation</keyword>
<sequence>MTHPLAEESNIFEQLINLNKQLGLKFEKCMGISPSKLRLLYELYQVDEISQTTLQKKVDIDNAAVTRHLKQLELSGMVGRRMNPTDNRVTLVCLTDHGRKEIISLREEKTQFITRMLKDFNEQERDALCNMLKRMLNNIGY</sequence>
<dbReference type="Gene3D" id="1.10.10.10">
    <property type="entry name" value="Winged helix-like DNA-binding domain superfamily/Winged helix DNA-binding domain"/>
    <property type="match status" value="1"/>
</dbReference>
<reference evidence="5 6" key="1">
    <citation type="submission" date="2021-07" db="EMBL/GenBank/DDBJ databases">
        <title>Paenibacillus radiodurans sp. nov., isolated from the southeastern edge of Tengger Desert.</title>
        <authorList>
            <person name="Zhang G."/>
        </authorList>
    </citation>
    <scope>NUCLEOTIDE SEQUENCE [LARGE SCALE GENOMIC DNA]</scope>
    <source>
        <strain evidence="5 6">DT7-4</strain>
    </source>
</reference>
<evidence type="ECO:0000256" key="2">
    <source>
        <dbReference type="ARBA" id="ARBA00023125"/>
    </source>
</evidence>
<dbReference type="PANTHER" id="PTHR42756">
    <property type="entry name" value="TRANSCRIPTIONAL REGULATOR, MARR"/>
    <property type="match status" value="1"/>
</dbReference>
<dbReference type="InterPro" id="IPR000835">
    <property type="entry name" value="HTH_MarR-typ"/>
</dbReference>
<dbReference type="PROSITE" id="PS50995">
    <property type="entry name" value="HTH_MARR_2"/>
    <property type="match status" value="1"/>
</dbReference>
<dbReference type="EMBL" id="JAHZIJ010000001">
    <property type="protein sequence ID" value="MBW7473138.1"/>
    <property type="molecule type" value="Genomic_DNA"/>
</dbReference>
<organism evidence="5 6">
    <name type="scientific">Paenibacillus oenotherae</name>
    <dbReference type="NCBI Taxonomy" id="1435645"/>
    <lineage>
        <taxon>Bacteria</taxon>
        <taxon>Bacillati</taxon>
        <taxon>Bacillota</taxon>
        <taxon>Bacilli</taxon>
        <taxon>Bacillales</taxon>
        <taxon>Paenibacillaceae</taxon>
        <taxon>Paenibacillus</taxon>
    </lineage>
</organism>
<keyword evidence="2" id="KW-0238">DNA-binding</keyword>
<accession>A0ABS7D1S4</accession>
<dbReference type="Pfam" id="PF01047">
    <property type="entry name" value="MarR"/>
    <property type="match status" value="1"/>
</dbReference>
<keyword evidence="3" id="KW-0804">Transcription</keyword>
<dbReference type="RefSeq" id="WP_219870394.1">
    <property type="nucleotide sequence ID" value="NZ_JAHZIJ010000001.1"/>
</dbReference>
<dbReference type="Proteomes" id="UP000812277">
    <property type="component" value="Unassembled WGS sequence"/>
</dbReference>
<dbReference type="PRINTS" id="PR00598">
    <property type="entry name" value="HTHMARR"/>
</dbReference>
<dbReference type="SUPFAM" id="SSF46785">
    <property type="entry name" value="Winged helix' DNA-binding domain"/>
    <property type="match status" value="1"/>
</dbReference>
<dbReference type="PANTHER" id="PTHR42756:SF1">
    <property type="entry name" value="TRANSCRIPTIONAL REPRESSOR OF EMRAB OPERON"/>
    <property type="match status" value="1"/>
</dbReference>
<protein>
    <submittedName>
        <fullName evidence="5">MarR family transcriptional regulator</fullName>
    </submittedName>
</protein>
<evidence type="ECO:0000313" key="5">
    <source>
        <dbReference type="EMBL" id="MBW7473138.1"/>
    </source>
</evidence>
<evidence type="ECO:0000256" key="3">
    <source>
        <dbReference type="ARBA" id="ARBA00023163"/>
    </source>
</evidence>